<gene>
    <name evidence="2" type="ORF">BCR37DRAFT_279940</name>
</gene>
<reference evidence="2 3" key="1">
    <citation type="submission" date="2016-07" db="EMBL/GenBank/DDBJ databases">
        <title>Pervasive Adenine N6-methylation of Active Genes in Fungi.</title>
        <authorList>
            <consortium name="DOE Joint Genome Institute"/>
            <person name="Mondo S.J."/>
            <person name="Dannebaum R.O."/>
            <person name="Kuo R.C."/>
            <person name="Labutti K."/>
            <person name="Haridas S."/>
            <person name="Kuo A."/>
            <person name="Salamov A."/>
            <person name="Ahrendt S.R."/>
            <person name="Lipzen A."/>
            <person name="Sullivan W."/>
            <person name="Andreopoulos W.B."/>
            <person name="Clum A."/>
            <person name="Lindquist E."/>
            <person name="Daum C."/>
            <person name="Ramamoorthy G.K."/>
            <person name="Gryganskyi A."/>
            <person name="Culley D."/>
            <person name="Magnuson J.K."/>
            <person name="James T.Y."/>
            <person name="O'Malley M.A."/>
            <person name="Stajich J.E."/>
            <person name="Spatafora J.W."/>
            <person name="Visel A."/>
            <person name="Grigoriev I.V."/>
        </authorList>
    </citation>
    <scope>NUCLEOTIDE SEQUENCE [LARGE SCALE GENOMIC DNA]</scope>
    <source>
        <strain evidence="2 3">12-1054</strain>
    </source>
</reference>
<organism evidence="2 3">
    <name type="scientific">Protomyces lactucae-debilis</name>
    <dbReference type="NCBI Taxonomy" id="2754530"/>
    <lineage>
        <taxon>Eukaryota</taxon>
        <taxon>Fungi</taxon>
        <taxon>Dikarya</taxon>
        <taxon>Ascomycota</taxon>
        <taxon>Taphrinomycotina</taxon>
        <taxon>Taphrinomycetes</taxon>
        <taxon>Taphrinales</taxon>
        <taxon>Protomycetaceae</taxon>
        <taxon>Protomyces</taxon>
    </lineage>
</organism>
<keyword evidence="3" id="KW-1185">Reference proteome</keyword>
<dbReference type="Gene3D" id="3.40.50.720">
    <property type="entry name" value="NAD(P)-binding Rossmann-like Domain"/>
    <property type="match status" value="1"/>
</dbReference>
<name>A0A1Y2FK88_PROLT</name>
<proteinExistence type="inferred from homology"/>
<comment type="similarity">
    <text evidence="1">Belongs to the ornithine cyclodeaminase/mu-crystallin family.</text>
</comment>
<evidence type="ECO:0000313" key="2">
    <source>
        <dbReference type="EMBL" id="ORY83784.1"/>
    </source>
</evidence>
<dbReference type="AlphaFoldDB" id="A0A1Y2FK88"/>
<sequence length="315" mass="33904">MLLLKSADVDLLIENLSIDEIMQLCTESLQAIPHADHKTCPTRLVVETDKYTSLHMPCAYKGTVSEKVVGISKAGLSAYLTLLNAETGAIQALMNAKRLTALRTAGCSLVSSYMAFKAKREPTNLVVFGSGDQAQMHISLHCRLFESSLSNITVIVRDLTSTNCLKLKTIWSQATFLLAEDGRCRKAVQEADIVCGCTPSVQPLFDSADLKPTAHVTLIGAYKPNMREGDTNLFKHQVFVDSLKDCLHEAGDLMAAIEAGVCSAANLTQLGEADKISTGITVYKSVGTSLMDAALAQTIFAKAKKLNVGTIVGDF</sequence>
<dbReference type="PANTHER" id="PTHR13812:SF19">
    <property type="entry name" value="KETIMINE REDUCTASE MU-CRYSTALLIN"/>
    <property type="match status" value="1"/>
</dbReference>
<dbReference type="Pfam" id="PF02423">
    <property type="entry name" value="OCD_Mu_crystall"/>
    <property type="match status" value="1"/>
</dbReference>
<evidence type="ECO:0000313" key="3">
    <source>
        <dbReference type="Proteomes" id="UP000193685"/>
    </source>
</evidence>
<dbReference type="Proteomes" id="UP000193685">
    <property type="component" value="Unassembled WGS sequence"/>
</dbReference>
<dbReference type="OMA" id="VKIVNVH"/>
<dbReference type="InterPro" id="IPR036291">
    <property type="entry name" value="NAD(P)-bd_dom_sf"/>
</dbReference>
<dbReference type="EMBL" id="MCFI01000007">
    <property type="protein sequence ID" value="ORY83784.1"/>
    <property type="molecule type" value="Genomic_DNA"/>
</dbReference>
<evidence type="ECO:0000256" key="1">
    <source>
        <dbReference type="ARBA" id="ARBA00008903"/>
    </source>
</evidence>
<protein>
    <recommendedName>
        <fullName evidence="4">Ornithine cyclodeaminase</fullName>
    </recommendedName>
</protein>
<accession>A0A1Y2FK88</accession>
<dbReference type="SUPFAM" id="SSF51735">
    <property type="entry name" value="NAD(P)-binding Rossmann-fold domains"/>
    <property type="match status" value="1"/>
</dbReference>
<dbReference type="STRING" id="56484.A0A1Y2FK88"/>
<comment type="caution">
    <text evidence="2">The sequence shown here is derived from an EMBL/GenBank/DDBJ whole genome shotgun (WGS) entry which is preliminary data.</text>
</comment>
<dbReference type="RefSeq" id="XP_040726079.1">
    <property type="nucleotide sequence ID" value="XM_040866816.1"/>
</dbReference>
<dbReference type="PANTHER" id="PTHR13812">
    <property type="entry name" value="KETIMINE REDUCTASE MU-CRYSTALLIN"/>
    <property type="match status" value="1"/>
</dbReference>
<evidence type="ECO:0008006" key="4">
    <source>
        <dbReference type="Google" id="ProtNLM"/>
    </source>
</evidence>
<dbReference type="GeneID" id="63783415"/>
<dbReference type="Gene3D" id="3.30.1780.10">
    <property type="entry name" value="ornithine cyclodeaminase, domain 1"/>
    <property type="match status" value="1"/>
</dbReference>
<dbReference type="OrthoDB" id="41492at2759"/>
<dbReference type="InterPro" id="IPR023401">
    <property type="entry name" value="ODC_N"/>
</dbReference>
<dbReference type="InterPro" id="IPR003462">
    <property type="entry name" value="ODC_Mu_crystall"/>
</dbReference>
<dbReference type="GO" id="GO:0005737">
    <property type="term" value="C:cytoplasm"/>
    <property type="evidence" value="ECO:0007669"/>
    <property type="project" value="TreeGrafter"/>
</dbReference>